<dbReference type="Gramene" id="evm.model.10.1215">
    <property type="protein sequence ID" value="cds.evm.model.10.1215"/>
    <property type="gene ID" value="evm.TU.10.1215"/>
</dbReference>
<feature type="compositionally biased region" description="Basic and acidic residues" evidence="1">
    <location>
        <begin position="1"/>
        <end position="12"/>
    </location>
</feature>
<evidence type="ECO:0000313" key="2">
    <source>
        <dbReference type="EnsemblPlants" id="cds.evm.model.10.1215"/>
    </source>
</evidence>
<dbReference type="EnsemblPlants" id="evm.model.10.1215">
    <property type="protein sequence ID" value="cds.evm.model.10.1215"/>
    <property type="gene ID" value="evm.TU.10.1215"/>
</dbReference>
<dbReference type="AlphaFoldDB" id="A0A803QIX3"/>
<feature type="compositionally biased region" description="Polar residues" evidence="1">
    <location>
        <begin position="13"/>
        <end position="22"/>
    </location>
</feature>
<reference evidence="2" key="1">
    <citation type="submission" date="2021-03" db="UniProtKB">
        <authorList>
            <consortium name="EnsemblPlants"/>
        </authorList>
    </citation>
    <scope>IDENTIFICATION</scope>
</reference>
<accession>A0A803QIX3</accession>
<name>A0A803QIX3_CANSA</name>
<sequence length="136" mass="15327">MGIGKEMAKDLTNRPTSVQPQHQMDPLRKLTDNRLDKRSITKIDNCDLEVEGGLNDIKKRKNLDSDRDIEREWERRLFDQGKKIQVLDQVHGKVGSFVQGLAMGESQQSMVGTGLRKKILIKPKARGSSRAQVGMG</sequence>
<dbReference type="EMBL" id="UZAU01000818">
    <property type="status" value="NOT_ANNOTATED_CDS"/>
    <property type="molecule type" value="Genomic_DNA"/>
</dbReference>
<evidence type="ECO:0000256" key="1">
    <source>
        <dbReference type="SAM" id="MobiDB-lite"/>
    </source>
</evidence>
<feature type="region of interest" description="Disordered" evidence="1">
    <location>
        <begin position="1"/>
        <end position="33"/>
    </location>
</feature>
<keyword evidence="3" id="KW-1185">Reference proteome</keyword>
<organism evidence="2 3">
    <name type="scientific">Cannabis sativa</name>
    <name type="common">Hemp</name>
    <name type="synonym">Marijuana</name>
    <dbReference type="NCBI Taxonomy" id="3483"/>
    <lineage>
        <taxon>Eukaryota</taxon>
        <taxon>Viridiplantae</taxon>
        <taxon>Streptophyta</taxon>
        <taxon>Embryophyta</taxon>
        <taxon>Tracheophyta</taxon>
        <taxon>Spermatophyta</taxon>
        <taxon>Magnoliopsida</taxon>
        <taxon>eudicotyledons</taxon>
        <taxon>Gunneridae</taxon>
        <taxon>Pentapetalae</taxon>
        <taxon>rosids</taxon>
        <taxon>fabids</taxon>
        <taxon>Rosales</taxon>
        <taxon>Cannabaceae</taxon>
        <taxon>Cannabis</taxon>
    </lineage>
</organism>
<proteinExistence type="predicted"/>
<protein>
    <submittedName>
        <fullName evidence="2">Uncharacterized protein</fullName>
    </submittedName>
</protein>
<dbReference type="Proteomes" id="UP000596661">
    <property type="component" value="Unassembled WGS sequence"/>
</dbReference>
<evidence type="ECO:0000313" key="3">
    <source>
        <dbReference type="Proteomes" id="UP000596661"/>
    </source>
</evidence>